<dbReference type="GO" id="GO:0000976">
    <property type="term" value="F:transcription cis-regulatory region binding"/>
    <property type="evidence" value="ECO:0007669"/>
    <property type="project" value="TreeGrafter"/>
</dbReference>
<dbReference type="SUPFAM" id="SSF46785">
    <property type="entry name" value="Winged helix' DNA-binding domain"/>
    <property type="match status" value="1"/>
</dbReference>
<keyword evidence="4" id="KW-0804">Transcription</keyword>
<dbReference type="PANTHER" id="PTHR30126">
    <property type="entry name" value="HTH-TYPE TRANSCRIPTIONAL REGULATOR"/>
    <property type="match status" value="1"/>
</dbReference>
<evidence type="ECO:0000256" key="3">
    <source>
        <dbReference type="ARBA" id="ARBA00023125"/>
    </source>
</evidence>
<dbReference type="Gene3D" id="1.10.10.10">
    <property type="entry name" value="Winged helix-like DNA-binding domain superfamily/Winged helix DNA-binding domain"/>
    <property type="match status" value="1"/>
</dbReference>
<evidence type="ECO:0000256" key="1">
    <source>
        <dbReference type="ARBA" id="ARBA00009437"/>
    </source>
</evidence>
<dbReference type="InterPro" id="IPR036388">
    <property type="entry name" value="WH-like_DNA-bd_sf"/>
</dbReference>
<keyword evidence="7" id="KW-1185">Reference proteome</keyword>
<proteinExistence type="inferred from homology"/>
<keyword evidence="2" id="KW-0805">Transcription regulation</keyword>
<dbReference type="GO" id="GO:0003700">
    <property type="term" value="F:DNA-binding transcription factor activity"/>
    <property type="evidence" value="ECO:0007669"/>
    <property type="project" value="InterPro"/>
</dbReference>
<dbReference type="STRING" id="402596.SAMN04489844_2658"/>
<sequence>MSKELDLQALRLLVLLEEEGSLGAAGRRLGITQPAASISLRAFETRWQLRVAERTPRGTRLTPDGVTVAAWARDVLHQIDTMRGGLQALSARRSQGGSDLGVAASLTVAEFVLPRWIGELRASMPEVHLRLQVQNSDRVDDLVHSGDCAIGFVESTRVSEDLARRVVGTDRLVIVVPAAHPWARRSTPLSRDQLLAAEFVVREEGSGTRSTFERALAAQPRIAMVATSTTAMVGAALAGVGPAVVTPYAVRAGLDTGELVEVRHDLDLERPLTAIWRRDRPLDGPAAALLRIACRAAGGTRPT</sequence>
<dbReference type="AlphaFoldDB" id="A0A1H4U217"/>
<evidence type="ECO:0000256" key="4">
    <source>
        <dbReference type="ARBA" id="ARBA00023163"/>
    </source>
</evidence>
<dbReference type="Pfam" id="PF03466">
    <property type="entry name" value="LysR_substrate"/>
    <property type="match status" value="1"/>
</dbReference>
<dbReference type="PANTHER" id="PTHR30126:SF39">
    <property type="entry name" value="HTH-TYPE TRANSCRIPTIONAL REGULATOR CYSL"/>
    <property type="match status" value="1"/>
</dbReference>
<dbReference type="EMBL" id="FNRT01000002">
    <property type="protein sequence ID" value="SEC62742.1"/>
    <property type="molecule type" value="Genomic_DNA"/>
</dbReference>
<evidence type="ECO:0000313" key="7">
    <source>
        <dbReference type="Proteomes" id="UP000198742"/>
    </source>
</evidence>
<dbReference type="SUPFAM" id="SSF53850">
    <property type="entry name" value="Periplasmic binding protein-like II"/>
    <property type="match status" value="1"/>
</dbReference>
<accession>A0A1H4U217</accession>
<dbReference type="Proteomes" id="UP000198742">
    <property type="component" value="Unassembled WGS sequence"/>
</dbReference>
<dbReference type="RefSeq" id="WP_090969525.1">
    <property type="nucleotide sequence ID" value="NZ_FNRT01000002.1"/>
</dbReference>
<dbReference type="InterPro" id="IPR036390">
    <property type="entry name" value="WH_DNA-bd_sf"/>
</dbReference>
<dbReference type="InterPro" id="IPR000847">
    <property type="entry name" value="LysR_HTH_N"/>
</dbReference>
<feature type="domain" description="HTH lysR-type" evidence="5">
    <location>
        <begin position="5"/>
        <end position="62"/>
    </location>
</feature>
<protein>
    <submittedName>
        <fullName evidence="6">DNA-binding transcriptional regulator, LysR family</fullName>
    </submittedName>
</protein>
<evidence type="ECO:0000313" key="6">
    <source>
        <dbReference type="EMBL" id="SEC62742.1"/>
    </source>
</evidence>
<dbReference type="OrthoDB" id="9808620at2"/>
<dbReference type="PROSITE" id="PS50931">
    <property type="entry name" value="HTH_LYSR"/>
    <property type="match status" value="1"/>
</dbReference>
<dbReference type="Pfam" id="PF00126">
    <property type="entry name" value="HTH_1"/>
    <property type="match status" value="1"/>
</dbReference>
<organism evidence="6 7">
    <name type="scientific">Nocardioides exalbidus</name>
    <dbReference type="NCBI Taxonomy" id="402596"/>
    <lineage>
        <taxon>Bacteria</taxon>
        <taxon>Bacillati</taxon>
        <taxon>Actinomycetota</taxon>
        <taxon>Actinomycetes</taxon>
        <taxon>Propionibacteriales</taxon>
        <taxon>Nocardioidaceae</taxon>
        <taxon>Nocardioides</taxon>
    </lineage>
</organism>
<comment type="similarity">
    <text evidence="1">Belongs to the LysR transcriptional regulatory family.</text>
</comment>
<dbReference type="InterPro" id="IPR005119">
    <property type="entry name" value="LysR_subst-bd"/>
</dbReference>
<evidence type="ECO:0000259" key="5">
    <source>
        <dbReference type="PROSITE" id="PS50931"/>
    </source>
</evidence>
<keyword evidence="3 6" id="KW-0238">DNA-binding</keyword>
<name>A0A1H4U217_9ACTN</name>
<gene>
    <name evidence="6" type="ORF">SAMN04489844_2658</name>
</gene>
<evidence type="ECO:0000256" key="2">
    <source>
        <dbReference type="ARBA" id="ARBA00023015"/>
    </source>
</evidence>
<dbReference type="Gene3D" id="3.40.190.290">
    <property type="match status" value="1"/>
</dbReference>
<reference evidence="7" key="1">
    <citation type="submission" date="2016-10" db="EMBL/GenBank/DDBJ databases">
        <authorList>
            <person name="Varghese N."/>
            <person name="Submissions S."/>
        </authorList>
    </citation>
    <scope>NUCLEOTIDE SEQUENCE [LARGE SCALE GENOMIC DNA]</scope>
    <source>
        <strain evidence="7">DSM 22017</strain>
    </source>
</reference>